<dbReference type="RefSeq" id="WP_088219390.1">
    <property type="nucleotide sequence ID" value="NZ_AP024590.1"/>
</dbReference>
<evidence type="ECO:0000256" key="1">
    <source>
        <dbReference type="ARBA" id="ARBA00004651"/>
    </source>
</evidence>
<dbReference type="NCBIfam" id="TIGR03937">
    <property type="entry name" value="PgaC_IcaA"/>
    <property type="match status" value="1"/>
</dbReference>
<accession>A0AA86M3R2</accession>
<evidence type="ECO:0000256" key="10">
    <source>
        <dbReference type="NCBIfam" id="TIGR03937"/>
    </source>
</evidence>
<name>A0AA86M3R2_9ENTR</name>
<dbReference type="InterPro" id="IPR023853">
    <property type="entry name" value="PGA_PgaC/IcaA"/>
</dbReference>
<dbReference type="EMBL" id="AP024590">
    <property type="protein sequence ID" value="BCU54631.1"/>
    <property type="molecule type" value="Genomic_DNA"/>
</dbReference>
<dbReference type="Pfam" id="PF00535">
    <property type="entry name" value="Glycos_transf_2"/>
    <property type="match status" value="1"/>
</dbReference>
<feature type="transmembrane region" description="Helical" evidence="11">
    <location>
        <begin position="33"/>
        <end position="54"/>
    </location>
</feature>
<dbReference type="GO" id="GO:0043708">
    <property type="term" value="P:cell adhesion involved in biofilm formation"/>
    <property type="evidence" value="ECO:0007669"/>
    <property type="project" value="InterPro"/>
</dbReference>
<feature type="domain" description="Glycosyltransferase 2-like" evidence="12">
    <location>
        <begin position="78"/>
        <end position="244"/>
    </location>
</feature>
<gene>
    <name evidence="13" type="ORF">ENKO_12250</name>
</gene>
<feature type="transmembrane region" description="Helical" evidence="11">
    <location>
        <begin position="392"/>
        <end position="414"/>
    </location>
</feature>
<dbReference type="PANTHER" id="PTHR43630:SF1">
    <property type="entry name" value="POLY-BETA-1,6-N-ACETYL-D-GLUCOSAMINE SYNTHASE"/>
    <property type="match status" value="1"/>
</dbReference>
<dbReference type="PANTHER" id="PTHR43630">
    <property type="entry name" value="POLY-BETA-1,6-N-ACETYL-D-GLUCOSAMINE SYNTHASE"/>
    <property type="match status" value="1"/>
</dbReference>
<dbReference type="Proteomes" id="UP000682928">
    <property type="component" value="Chromosome"/>
</dbReference>
<keyword evidence="8 11" id="KW-1133">Transmembrane helix</keyword>
<dbReference type="EC" id="2.4.1.-" evidence="11"/>
<feature type="transmembrane region" description="Helical" evidence="11">
    <location>
        <begin position="5"/>
        <end position="27"/>
    </location>
</feature>
<dbReference type="Gene3D" id="3.90.550.10">
    <property type="entry name" value="Spore Coat Polysaccharide Biosynthesis Protein SpsA, Chain A"/>
    <property type="match status" value="1"/>
</dbReference>
<dbReference type="AlphaFoldDB" id="A0AA86M3R2"/>
<evidence type="ECO:0000313" key="13">
    <source>
        <dbReference type="EMBL" id="BCU54631.1"/>
    </source>
</evidence>
<evidence type="ECO:0000313" key="14">
    <source>
        <dbReference type="Proteomes" id="UP000682928"/>
    </source>
</evidence>
<keyword evidence="7 11" id="KW-0812">Transmembrane</keyword>
<protein>
    <recommendedName>
        <fullName evidence="3 10">Poly-beta-1,6-N-acetyl-D-glucosamine synthase</fullName>
        <shortName evidence="11">Poly-beta-1,6-GlcNAc synthase</shortName>
        <ecNumber evidence="11">2.4.1.-</ecNumber>
    </recommendedName>
</protein>
<dbReference type="SUPFAM" id="SSF53448">
    <property type="entry name" value="Nucleotide-diphospho-sugar transferases"/>
    <property type="match status" value="1"/>
</dbReference>
<dbReference type="InterPro" id="IPR001173">
    <property type="entry name" value="Glyco_trans_2-like"/>
</dbReference>
<keyword evidence="9 11" id="KW-0472">Membrane</keyword>
<sequence>MNKRIVSLIILCLVVSVPLVIAMLFSVETMLRFVFFWPFFMSVLWMVGGLLFWFSRERHWSWGREDDVPTLKGNPLVSVIVPCYNEENNVVETIESVLNQRYKNIEVIAVDDGSTDGTGFILNQLAKKHLRLRVIHLAHNQGKAIALKTGVAAAKSEWLVCIDGDAKLDRDAVAYIVAPMLENPRVGAVTGNPRIRTRSTLIGKIQVGEFSSIIGMIKRTQRMYGQIFTISGVVAAFRRTALADVDYWSDDIITEDIDISWKLQLKHWSIFYEPRALCWVLMPETLKGLWKQRLRWAQGGAEVFRKNMTRLWQWRNRRMWPLFAEYCLSTAWAFTCVISFLLFMTSPHGAFTLSNMALDGLAGIILSCLCIAQFAVSLLIDSRYEKHLASSLFWVIWFPAIYWVLSLMTTIVAFTRVMIISQNKRARWVSPDRGIERG</sequence>
<evidence type="ECO:0000256" key="2">
    <source>
        <dbReference type="ARBA" id="ARBA00006739"/>
    </source>
</evidence>
<keyword evidence="4 11" id="KW-1003">Cell membrane</keyword>
<dbReference type="GO" id="GO:0008375">
    <property type="term" value="F:acetylglucosaminyltransferase activity"/>
    <property type="evidence" value="ECO:0007669"/>
    <property type="project" value="UniProtKB-UniRule"/>
</dbReference>
<reference evidence="13" key="1">
    <citation type="submission" date="2021-04" db="EMBL/GenBank/DDBJ databases">
        <title>Difference and commonality of drug resistance evolution in various bacteria. and drug sensitivity profiles.</title>
        <authorList>
            <person name="Maeda T."/>
            <person name="Shibai A."/>
            <person name="Kawada K."/>
            <person name="Kotani H."/>
            <person name="Tarusawa Y."/>
            <person name="Tanabe K."/>
            <person name="Furusawa C."/>
        </authorList>
    </citation>
    <scope>NUCLEOTIDE SEQUENCE</scope>
    <source>
        <strain evidence="13">JCM 8580</strain>
    </source>
</reference>
<evidence type="ECO:0000256" key="7">
    <source>
        <dbReference type="ARBA" id="ARBA00022692"/>
    </source>
</evidence>
<keyword evidence="5 11" id="KW-0328">Glycosyltransferase</keyword>
<evidence type="ECO:0000256" key="11">
    <source>
        <dbReference type="RuleBase" id="RU364028"/>
    </source>
</evidence>
<proteinExistence type="inferred from homology"/>
<comment type="subcellular location">
    <subcellularLocation>
        <location evidence="1 11">Cell membrane</location>
        <topology evidence="1 11">Multi-pass membrane protein</topology>
    </subcellularLocation>
</comment>
<evidence type="ECO:0000256" key="6">
    <source>
        <dbReference type="ARBA" id="ARBA00022679"/>
    </source>
</evidence>
<dbReference type="CDD" id="cd06423">
    <property type="entry name" value="CESA_like"/>
    <property type="match status" value="1"/>
</dbReference>
<organism evidence="13 14">
    <name type="scientific">Enterobacter kobei</name>
    <dbReference type="NCBI Taxonomy" id="208224"/>
    <lineage>
        <taxon>Bacteria</taxon>
        <taxon>Pseudomonadati</taxon>
        <taxon>Pseudomonadota</taxon>
        <taxon>Gammaproteobacteria</taxon>
        <taxon>Enterobacterales</taxon>
        <taxon>Enterobacteriaceae</taxon>
        <taxon>Enterobacter</taxon>
        <taxon>Enterobacter cloacae complex</taxon>
    </lineage>
</organism>
<evidence type="ECO:0000259" key="12">
    <source>
        <dbReference type="Pfam" id="PF00535"/>
    </source>
</evidence>
<feature type="transmembrane region" description="Helical" evidence="11">
    <location>
        <begin position="356"/>
        <end position="380"/>
    </location>
</feature>
<evidence type="ECO:0000256" key="5">
    <source>
        <dbReference type="ARBA" id="ARBA00022676"/>
    </source>
</evidence>
<keyword evidence="6 11" id="KW-0808">Transferase</keyword>
<dbReference type="GO" id="GO:0005886">
    <property type="term" value="C:plasma membrane"/>
    <property type="evidence" value="ECO:0007669"/>
    <property type="project" value="UniProtKB-SubCell"/>
</dbReference>
<evidence type="ECO:0000256" key="9">
    <source>
        <dbReference type="ARBA" id="ARBA00023136"/>
    </source>
</evidence>
<feature type="transmembrane region" description="Helical" evidence="11">
    <location>
        <begin position="323"/>
        <end position="344"/>
    </location>
</feature>
<dbReference type="InterPro" id="IPR029044">
    <property type="entry name" value="Nucleotide-diphossugar_trans"/>
</dbReference>
<evidence type="ECO:0000256" key="4">
    <source>
        <dbReference type="ARBA" id="ARBA00022475"/>
    </source>
</evidence>
<comment type="similarity">
    <text evidence="2 11">Belongs to the glycosyltransferase 2 family.</text>
</comment>
<evidence type="ECO:0000256" key="3">
    <source>
        <dbReference type="ARBA" id="ARBA00017381"/>
    </source>
</evidence>
<evidence type="ECO:0000256" key="8">
    <source>
        <dbReference type="ARBA" id="ARBA00022989"/>
    </source>
</evidence>